<dbReference type="SUPFAM" id="SSF52058">
    <property type="entry name" value="L domain-like"/>
    <property type="match status" value="1"/>
</dbReference>
<keyword evidence="10" id="KW-1185">Reference proteome</keyword>
<dbReference type="Proteomes" id="UP001497457">
    <property type="component" value="Chromosome 22rd"/>
</dbReference>
<feature type="domain" description="Disease resistance R13L4/SHOC-2-like LRR" evidence="6">
    <location>
        <begin position="85"/>
        <end position="196"/>
    </location>
</feature>
<evidence type="ECO:0000259" key="6">
    <source>
        <dbReference type="Pfam" id="PF23598"/>
    </source>
</evidence>
<dbReference type="Pfam" id="PF08263">
    <property type="entry name" value="LRRNT_2"/>
    <property type="match status" value="1"/>
</dbReference>
<keyword evidence="2 4" id="KW-0732">Signal</keyword>
<dbReference type="InterPro" id="IPR055414">
    <property type="entry name" value="LRR_R13L4/SHOC2-like"/>
</dbReference>
<dbReference type="PANTHER" id="PTHR47988">
    <property type="entry name" value="SOMATIC EMBRYOGENESIS RECEPTOR KINASE 1"/>
    <property type="match status" value="1"/>
</dbReference>
<sequence length="250" mass="26812">MAAQFAAATVVVVSCLLALATLARCNSEGDILYKQRLAWKDPNNVLGSWDPTLVNPCTWFHVTCNNDNAVIRVDLGNAGISGPLIPDLGALQNLQYLELYDNSLNGTIPATLGNLTKLVSLDLYGNELTGEIPATLGAISTLRYLRLHENNLTGAIPISLGNLTSLLELKLQENAFSGSIPSSLGNLKTLWILKLNDNMLSGMVPLEVLSLVISGNLTEINIAKNDLEGTVRSSGLFRVTAIIQDKLKTA</sequence>
<evidence type="ECO:0000313" key="8">
    <source>
        <dbReference type="EMBL" id="CAL4984450.1"/>
    </source>
</evidence>
<evidence type="ECO:0008006" key="11">
    <source>
        <dbReference type="Google" id="ProtNLM"/>
    </source>
</evidence>
<evidence type="ECO:0000256" key="1">
    <source>
        <dbReference type="ARBA" id="ARBA00022614"/>
    </source>
</evidence>
<dbReference type="Proteomes" id="UP001497457">
    <property type="component" value="Chromosome 23rd"/>
</dbReference>
<keyword evidence="1" id="KW-0433">Leucine-rich repeat</keyword>
<accession>A0ABC9ALB9</accession>
<dbReference type="FunFam" id="3.80.10.10:FF:000024">
    <property type="entry name" value="Somatic embryogenesis receptor kinase 1"/>
    <property type="match status" value="1"/>
</dbReference>
<feature type="domain" description="Leucine-rich repeat-containing N-terminal plant-type" evidence="5">
    <location>
        <begin position="26"/>
        <end position="65"/>
    </location>
</feature>
<evidence type="ECO:0000256" key="3">
    <source>
        <dbReference type="ARBA" id="ARBA00022737"/>
    </source>
</evidence>
<gene>
    <name evidence="7" type="ORF">URODEC1_LOCUS55985</name>
    <name evidence="8" type="ORF">URODEC1_LOCUS57509</name>
    <name evidence="9" type="ORF">URODEC1_LOCUS59035</name>
</gene>
<dbReference type="InterPro" id="IPR032675">
    <property type="entry name" value="LRR_dom_sf"/>
</dbReference>
<evidence type="ECO:0000313" key="10">
    <source>
        <dbReference type="Proteomes" id="UP001497457"/>
    </source>
</evidence>
<feature type="signal peptide" evidence="4">
    <location>
        <begin position="1"/>
        <end position="25"/>
    </location>
</feature>
<organism evidence="7 10">
    <name type="scientific">Urochloa decumbens</name>
    <dbReference type="NCBI Taxonomy" id="240449"/>
    <lineage>
        <taxon>Eukaryota</taxon>
        <taxon>Viridiplantae</taxon>
        <taxon>Streptophyta</taxon>
        <taxon>Embryophyta</taxon>
        <taxon>Tracheophyta</taxon>
        <taxon>Spermatophyta</taxon>
        <taxon>Magnoliopsida</taxon>
        <taxon>Liliopsida</taxon>
        <taxon>Poales</taxon>
        <taxon>Poaceae</taxon>
        <taxon>PACMAD clade</taxon>
        <taxon>Panicoideae</taxon>
        <taxon>Panicodae</taxon>
        <taxon>Paniceae</taxon>
        <taxon>Melinidinae</taxon>
        <taxon>Urochloa</taxon>
    </lineage>
</organism>
<dbReference type="Gene3D" id="3.80.10.10">
    <property type="entry name" value="Ribonuclease Inhibitor"/>
    <property type="match status" value="2"/>
</dbReference>
<proteinExistence type="predicted"/>
<dbReference type="Pfam" id="PF23598">
    <property type="entry name" value="LRR_14"/>
    <property type="match status" value="1"/>
</dbReference>
<evidence type="ECO:0000259" key="5">
    <source>
        <dbReference type="Pfam" id="PF08263"/>
    </source>
</evidence>
<protein>
    <recommendedName>
        <fullName evidence="11">Leucine-rich repeat-containing N-terminal plant-type domain-containing protein</fullName>
    </recommendedName>
</protein>
<reference evidence="7" key="1">
    <citation type="submission" date="2024-10" db="EMBL/GenBank/DDBJ databases">
        <authorList>
            <person name="Ryan C."/>
        </authorList>
    </citation>
    <scope>NUCLEOTIDE SEQUENCE [LARGE SCALE GENOMIC DNA]</scope>
</reference>
<dbReference type="InterPro" id="IPR013210">
    <property type="entry name" value="LRR_N_plant-typ"/>
</dbReference>
<name>A0ABC9ALB9_9POAL</name>
<keyword evidence="3" id="KW-0677">Repeat</keyword>
<evidence type="ECO:0000256" key="4">
    <source>
        <dbReference type="SAM" id="SignalP"/>
    </source>
</evidence>
<dbReference type="EMBL" id="OZ075133">
    <property type="protein sequence ID" value="CAL4987892.1"/>
    <property type="molecule type" value="Genomic_DNA"/>
</dbReference>
<feature type="chain" id="PRO_5044721536" description="Leucine-rich repeat-containing N-terminal plant-type domain-containing protein" evidence="4">
    <location>
        <begin position="26"/>
        <end position="250"/>
    </location>
</feature>
<evidence type="ECO:0000313" key="7">
    <source>
        <dbReference type="EMBL" id="CAL4981098.1"/>
    </source>
</evidence>
<dbReference type="AlphaFoldDB" id="A0ABC9ALB9"/>
<evidence type="ECO:0000256" key="2">
    <source>
        <dbReference type="ARBA" id="ARBA00022729"/>
    </source>
</evidence>
<evidence type="ECO:0000313" key="9">
    <source>
        <dbReference type="EMBL" id="CAL4987892.1"/>
    </source>
</evidence>
<dbReference type="Proteomes" id="UP001497457">
    <property type="component" value="Chromosome 21rd"/>
</dbReference>
<dbReference type="EMBL" id="OZ075132">
    <property type="protein sequence ID" value="CAL4984450.1"/>
    <property type="molecule type" value="Genomic_DNA"/>
</dbReference>
<dbReference type="EMBL" id="OZ075131">
    <property type="protein sequence ID" value="CAL4981098.1"/>
    <property type="molecule type" value="Genomic_DNA"/>
</dbReference>